<organism evidence="1 2">
    <name type="scientific">Pneumocystis oryctolagi</name>
    <dbReference type="NCBI Taxonomy" id="42067"/>
    <lineage>
        <taxon>Eukaryota</taxon>
        <taxon>Fungi</taxon>
        <taxon>Dikarya</taxon>
        <taxon>Ascomycota</taxon>
        <taxon>Taphrinomycotina</taxon>
        <taxon>Pneumocystomycetes</taxon>
        <taxon>Pneumocystaceae</taxon>
        <taxon>Pneumocystis</taxon>
    </lineage>
</organism>
<dbReference type="Proteomes" id="UP000768646">
    <property type="component" value="Unassembled WGS sequence"/>
</dbReference>
<gene>
    <name evidence="1" type="ORF">PORY_001392</name>
</gene>
<comment type="caution">
    <text evidence="1">The sequence shown here is derived from an EMBL/GenBank/DDBJ whole genome shotgun (WGS) entry which is preliminary data.</text>
</comment>
<dbReference type="EMBL" id="JABTEG010000004">
    <property type="protein sequence ID" value="KAG4305222.1"/>
    <property type="molecule type" value="Genomic_DNA"/>
</dbReference>
<accession>A0ACB7CBU8</accession>
<evidence type="ECO:0000313" key="1">
    <source>
        <dbReference type="EMBL" id="KAG4305222.1"/>
    </source>
</evidence>
<protein>
    <submittedName>
        <fullName evidence="1">Uncharacterized protein</fullName>
    </submittedName>
</protein>
<evidence type="ECO:0000313" key="2">
    <source>
        <dbReference type="Proteomes" id="UP000768646"/>
    </source>
</evidence>
<name>A0ACB7CBU8_9ASCO</name>
<proteinExistence type="predicted"/>
<keyword evidence="2" id="KW-1185">Reference proteome</keyword>
<sequence>MEEYVKIQAIFDALDQDFPKKALHLCEKAMKKHPESEIFQALNILSLFRAGQQKKARKMSEILRKNMPTDENVLNVLQIVFKELNMANEMIEMFENAIKKNPGDEKLAKNWFFSMVKTNNIVGQQKAAMNLQKAFGKRKYYYWSVMSLQLLKMVKMSDSEVQLFKTLAYRLIMKMVEETNGLCKLSSSEELHLYINVLLSYDKIEDAVDVLENDLYKHFIDVDLFRLKLDLLFKLEKWMRLFSQCRDYIDHGNSDWKVFHMQIVSAVNLSASDVSSSVILELVNYYKEKKQKFQSLRNLHLAFLKLSFMISLDNVIDDKLHSCIQYFETFGTKMCCFEDLRLFVEKLRKKEQNIFLVSIRDFCDKAKSNETISKRNYVEILKNTEKFEYFVNYYELKDEKMWIAFSSRLVEEYENSLFLDNSLSMTDNQYGDDFLILSVHALFNVFFISNKQSYLIQAILLLELGLLHSKHNFQFRLLLVRLYSMIGAFSLAFFTYKSLLIKQIQYDTLSYIFLTKCSNYYPSKSLHDELMVTKSIYISNIREIPEVLALAYENCSYSNIENFIEFGVRVNNSIWRHILKQELLHLSYLINDKIFDQIIENNGFTQEKYYDNRDFNIMSDFGIYGNESVLVKSRITSMPDENWLKIHNFKMSFLCLLSSGTLEDIKMKSKSDEWLLCESKFDTLSKFETQMISLLRIFLCLLVDDDQKVYNVEESKLKEWVERNLVVSFLNIVDYDHIVLEHLVFLFESCKSILLFENFVKRFFKTQKDLYVTVEKLKETVKIFYNDIISFVSSLKKKISVDATEFIDLFEPNFSSLKIDKHFIWEKVYKINDSRKNSLDNLNNITMQNFK</sequence>
<reference evidence="1 2" key="1">
    <citation type="journal article" date="2021" name="Commun. Biol.">
        <title>Genomic insights into the host specific adaptation of the Pneumocystis genus.</title>
        <authorList>
            <person name="Cisse O.H."/>
            <person name="Ma L."/>
            <person name="Dekker J.P."/>
            <person name="Khil P.P."/>
            <person name="Youn J.-H."/>
            <person name="Brenchley J.M."/>
            <person name="Blair R."/>
            <person name="Pahar B."/>
            <person name="Chabe M."/>
            <person name="Van Rompay K.K.A."/>
            <person name="Keesler R."/>
            <person name="Sukura A."/>
            <person name="Hirsch V."/>
            <person name="Kutty G."/>
            <person name="Liu Y."/>
            <person name="Peng L."/>
            <person name="Chen J."/>
            <person name="Song J."/>
            <person name="Weissenbacher-Lang C."/>
            <person name="Xu J."/>
            <person name="Upham N.S."/>
            <person name="Stajich J.E."/>
            <person name="Cuomo C.A."/>
            <person name="Cushion M.T."/>
            <person name="Kovacs J.A."/>
        </authorList>
    </citation>
    <scope>NUCLEOTIDE SEQUENCE [LARGE SCALE GENOMIC DNA]</scope>
    <source>
        <strain evidence="1 2">RABM</strain>
    </source>
</reference>